<comment type="similarity">
    <text evidence="3">Belongs to the Integrator subunit 8 family.</text>
</comment>
<keyword evidence="5" id="KW-0539">Nucleus</keyword>
<dbReference type="InterPro" id="IPR057980">
    <property type="entry name" value="TPR_INTS8"/>
</dbReference>
<evidence type="ECO:0000313" key="8">
    <source>
        <dbReference type="EMBL" id="CAL5132324.1"/>
    </source>
</evidence>
<evidence type="ECO:0000256" key="1">
    <source>
        <dbReference type="ARBA" id="ARBA00004123"/>
    </source>
</evidence>
<organism evidence="8 9">
    <name type="scientific">Calicophoron daubneyi</name>
    <name type="common">Rumen fluke</name>
    <name type="synonym">Paramphistomum daubneyi</name>
    <dbReference type="NCBI Taxonomy" id="300641"/>
    <lineage>
        <taxon>Eukaryota</taxon>
        <taxon>Metazoa</taxon>
        <taxon>Spiralia</taxon>
        <taxon>Lophotrochozoa</taxon>
        <taxon>Platyhelminthes</taxon>
        <taxon>Trematoda</taxon>
        <taxon>Digenea</taxon>
        <taxon>Plagiorchiida</taxon>
        <taxon>Pronocephalata</taxon>
        <taxon>Paramphistomoidea</taxon>
        <taxon>Paramphistomidae</taxon>
        <taxon>Calicophoron</taxon>
    </lineage>
</organism>
<keyword evidence="4" id="KW-0158">Chromosome</keyword>
<feature type="domain" description="INTS8 TPR repeats" evidence="7">
    <location>
        <begin position="1289"/>
        <end position="1394"/>
    </location>
</feature>
<evidence type="ECO:0000313" key="9">
    <source>
        <dbReference type="Proteomes" id="UP001497525"/>
    </source>
</evidence>
<reference evidence="8" key="1">
    <citation type="submission" date="2024-06" db="EMBL/GenBank/DDBJ databases">
        <authorList>
            <person name="Liu X."/>
            <person name="Lenzi L."/>
            <person name="Haldenby T S."/>
            <person name="Uol C."/>
        </authorList>
    </citation>
    <scope>NUCLEOTIDE SEQUENCE</scope>
</reference>
<evidence type="ECO:0000259" key="7">
    <source>
        <dbReference type="Pfam" id="PF25756"/>
    </source>
</evidence>
<dbReference type="GO" id="GO:0032039">
    <property type="term" value="C:integrator complex"/>
    <property type="evidence" value="ECO:0007669"/>
    <property type="project" value="TreeGrafter"/>
</dbReference>
<proteinExistence type="inferred from homology"/>
<name>A0AAV2T5A4_CALDB</name>
<dbReference type="Pfam" id="PF25756">
    <property type="entry name" value="TPR_INTS8"/>
    <property type="match status" value="2"/>
</dbReference>
<dbReference type="InterPro" id="IPR038751">
    <property type="entry name" value="INTS8"/>
</dbReference>
<feature type="region of interest" description="Disordered" evidence="6">
    <location>
        <begin position="1437"/>
        <end position="1460"/>
    </location>
</feature>
<feature type="compositionally biased region" description="Basic and acidic residues" evidence="6">
    <location>
        <begin position="1249"/>
        <end position="1259"/>
    </location>
</feature>
<feature type="region of interest" description="Disordered" evidence="6">
    <location>
        <begin position="1044"/>
        <end position="1066"/>
    </location>
</feature>
<evidence type="ECO:0000256" key="5">
    <source>
        <dbReference type="ARBA" id="ARBA00023242"/>
    </source>
</evidence>
<evidence type="ECO:0000256" key="3">
    <source>
        <dbReference type="ARBA" id="ARBA00007147"/>
    </source>
</evidence>
<feature type="domain" description="INTS8 TPR repeats" evidence="7">
    <location>
        <begin position="1482"/>
        <end position="1554"/>
    </location>
</feature>
<feature type="compositionally biased region" description="Basic and acidic residues" evidence="6">
    <location>
        <begin position="672"/>
        <end position="682"/>
    </location>
</feature>
<comment type="caution">
    <text evidence="8">The sequence shown here is derived from an EMBL/GenBank/DDBJ whole genome shotgun (WGS) entry which is preliminary data.</text>
</comment>
<evidence type="ECO:0000256" key="6">
    <source>
        <dbReference type="SAM" id="MobiDB-lite"/>
    </source>
</evidence>
<comment type="subcellular location">
    <subcellularLocation>
        <location evidence="2">Chromosome</location>
    </subcellularLocation>
    <subcellularLocation>
        <location evidence="1">Nucleus</location>
    </subcellularLocation>
</comment>
<gene>
    <name evidence="8" type="ORF">CDAUBV1_LOCUS5160</name>
</gene>
<dbReference type="GO" id="GO:0005694">
    <property type="term" value="C:chromosome"/>
    <property type="evidence" value="ECO:0007669"/>
    <property type="project" value="UniProtKB-SubCell"/>
</dbReference>
<dbReference type="Proteomes" id="UP001497525">
    <property type="component" value="Unassembled WGS sequence"/>
</dbReference>
<dbReference type="PANTHER" id="PTHR13350">
    <property type="entry name" value="INTEGRATOR COMPLEX SUBUNIT 8"/>
    <property type="match status" value="1"/>
</dbReference>
<sequence>MSIEEKLALLKQFLAQAEMSDKKTLGATKVVGLQDDSLDVRNDLDTGPNNPNSQLSQPYRKSKILDALGLQLAAVLKFDLNLFRVTYEIPVRLLARLYRVLVAFTAKNSPSLQPLFDQADDKENIFIVNPYARFSWQSLHPTTTYAVLSYHIWCLHVSFASSMLPQPFRNLTPFVAGLTEVPDTVFFADNRVEIGVILGRIKESVAQIIQISSLLDTLTIARPFPSMFPFIGPGLPPALGAPIQADPEGKIDMNDYLSLSFKFILGRHAFQQQQLERAEELFEAAWRLMVDCKVDYAEEVGATPELVETYLKACRSYRIDSSPDDIRSSAAIPCEFVETFCRYLSRGLSAASSSKTHTRVCFWQELLKPKASPEVATVGSGDGPTLEDHLCQLLMEDIHLEDNKRSSELIVPLGISLRENLEHLCYQQLTQALSGLNIGSSNSAHGQTHGRHSKTARSSTDGMLYYKACQQLYTKVLICNTVERLVSGSFYAPSQLVTLLFGNPTDVEGGSKVADNRCIQDVDAILAQEFLFDCLNCFLVIIRNRRDDLSLKRCQLVCQYLTYIIEEGLVLFSDCISASWDNQRMATKHNVTSLVSCLMEHDLFRQLPCETQEFIHSTFAELRGTKKDTDPSQTPCASNYDLPDPAIGLQESGNHGFGLNWDSVDSWTKLRDDMDDKSKDSGRPGQGEAGIFASSKDVDMRALVPPYNAPQFAGSVSLGCEQHGNQNFPPLGSAEEFYKEATAFTSNALAIRTLLTAVAPADVSSSVRVLYPALSHDRILELNSGWLPTLHRLASLELPSGINVPNDMGEEDPIRALLTSDSNVVTVLTMLIELAKAALLLQHQITSFHEVRLLILASLNEWTNLRGVPSTSKSLVRVADPYRWVHAAIRHELLLTDLLEVLDPPQVSINPSSGCIKQSRSNQKSTVNRFQLHDLSRRARVCILSAAGLSSTIPSMETKVDPNIPIGLSVQLVSAAACFLLMNKEREFLLPSSKQAHNTGLPKGSLSSRGSYLGAIELIRALLRMHDAVSAEMKSKSLIRNVDESMDIKNEQRPSSPTRGRVDSRSVTHDSLKTAVNNLWNLVVFGCLIPELTTPSSGIQHESGVGAVPDQKSGSGRSQLQLSTMLLVARMLACTADRPELSALKTQPDSRKKGPPEPGSAKKSPSLHLLNYLIICLAHITRSVCPKFSLPISSLTMNKISGPVDDTNAESGLKTDSDANMSTGASDHGTKQDEPESTDPRRSRRKRTRWDTPSEKLNSDSKQSNKGKMEDVLASRLQLHTSLLLSRGTWPTDLPSGTQLSEDSIFPVLNSLLATAITVLPDQVSWLELRAEMEFIQGRYREALCTDLEIFAVATDSFILRLTPSVLQEQTLSRMIRSCQSLGLLGEAVILCQMGPDDCFIDLGIQLINTLIEPPTMVTSTALPIDQQAAVLPDTNGGVPQPDSTRAGQPINAAKPTNTQTTVGLSDNPLGACGGTLRTAPLDCIDHLIEYIWDVRLLESLSTAALNEGALLLQSKFRACFSIPELNSNNPDPIRREVVDTLCLEFLRWMADQYLA</sequence>
<evidence type="ECO:0000256" key="4">
    <source>
        <dbReference type="ARBA" id="ARBA00022454"/>
    </source>
</evidence>
<dbReference type="EMBL" id="CAXLJL010000123">
    <property type="protein sequence ID" value="CAL5132324.1"/>
    <property type="molecule type" value="Genomic_DNA"/>
</dbReference>
<evidence type="ECO:0000256" key="2">
    <source>
        <dbReference type="ARBA" id="ARBA00004286"/>
    </source>
</evidence>
<dbReference type="PANTHER" id="PTHR13350:SF1">
    <property type="entry name" value="INTEGRATOR COMPLEX SUBUNIT 8"/>
    <property type="match status" value="1"/>
</dbReference>
<feature type="compositionally biased region" description="Basic and acidic residues" evidence="6">
    <location>
        <begin position="1228"/>
        <end position="1241"/>
    </location>
</feature>
<feature type="region of interest" description="Disordered" evidence="6">
    <location>
        <begin position="672"/>
        <end position="691"/>
    </location>
</feature>
<dbReference type="GO" id="GO:0034472">
    <property type="term" value="P:snRNA 3'-end processing"/>
    <property type="evidence" value="ECO:0007669"/>
    <property type="project" value="InterPro"/>
</dbReference>
<feature type="region of interest" description="Disordered" evidence="6">
    <location>
        <begin position="1197"/>
        <end position="1268"/>
    </location>
</feature>
<protein>
    <recommendedName>
        <fullName evidence="7">INTS8 TPR repeats domain-containing protein</fullName>
    </recommendedName>
</protein>
<accession>A0AAV2T5A4</accession>
<feature type="region of interest" description="Disordered" evidence="6">
    <location>
        <begin position="1139"/>
        <end position="1164"/>
    </location>
</feature>